<dbReference type="OrthoDB" id="1027344at2"/>
<keyword evidence="3" id="KW-1185">Reference proteome</keyword>
<dbReference type="EMBL" id="QWDE01000002">
    <property type="protein sequence ID" value="RFZ82738.1"/>
    <property type="molecule type" value="Genomic_DNA"/>
</dbReference>
<organism evidence="2 3">
    <name type="scientific">Mucilaginibacter terrenus</name>
    <dbReference type="NCBI Taxonomy" id="2482727"/>
    <lineage>
        <taxon>Bacteria</taxon>
        <taxon>Pseudomonadati</taxon>
        <taxon>Bacteroidota</taxon>
        <taxon>Sphingobacteriia</taxon>
        <taxon>Sphingobacteriales</taxon>
        <taxon>Sphingobacteriaceae</taxon>
        <taxon>Mucilaginibacter</taxon>
    </lineage>
</organism>
<protein>
    <recommendedName>
        <fullName evidence="4">DUF4157 domain-containing protein</fullName>
    </recommendedName>
</protein>
<feature type="transmembrane region" description="Helical" evidence="1">
    <location>
        <begin position="6"/>
        <end position="26"/>
    </location>
</feature>
<keyword evidence="1" id="KW-1133">Transmembrane helix</keyword>
<feature type="transmembrane region" description="Helical" evidence="1">
    <location>
        <begin position="47"/>
        <end position="67"/>
    </location>
</feature>
<accession>A0A3E2NP19</accession>
<name>A0A3E2NP19_9SPHI</name>
<sequence length="107" mass="13161">MRPLVIVVPFLNVAGMALFPFILVYNKAALEDKVLINHERIHLQQQLELLVLPFYALYLLNYLYNYIRFRNHHKAYMAISFEREAYHHEREMGYLVNRRWYTWLRFL</sequence>
<gene>
    <name evidence="2" type="ORF">DYU05_11230</name>
</gene>
<dbReference type="Proteomes" id="UP000260823">
    <property type="component" value="Unassembled WGS sequence"/>
</dbReference>
<dbReference type="AlphaFoldDB" id="A0A3E2NP19"/>
<keyword evidence="1" id="KW-0812">Transmembrane</keyword>
<evidence type="ECO:0000313" key="3">
    <source>
        <dbReference type="Proteomes" id="UP000260823"/>
    </source>
</evidence>
<evidence type="ECO:0000256" key="1">
    <source>
        <dbReference type="SAM" id="Phobius"/>
    </source>
</evidence>
<dbReference type="RefSeq" id="WP_117383141.1">
    <property type="nucleotide sequence ID" value="NZ_QWDE01000002.1"/>
</dbReference>
<evidence type="ECO:0008006" key="4">
    <source>
        <dbReference type="Google" id="ProtNLM"/>
    </source>
</evidence>
<comment type="caution">
    <text evidence="2">The sequence shown here is derived from an EMBL/GenBank/DDBJ whole genome shotgun (WGS) entry which is preliminary data.</text>
</comment>
<proteinExistence type="predicted"/>
<keyword evidence="1" id="KW-0472">Membrane</keyword>
<evidence type="ECO:0000313" key="2">
    <source>
        <dbReference type="EMBL" id="RFZ82738.1"/>
    </source>
</evidence>
<reference evidence="2 3" key="1">
    <citation type="submission" date="2018-08" db="EMBL/GenBank/DDBJ databases">
        <title>Mucilaginibacter terrae sp. nov., isolated from manganese diggings.</title>
        <authorList>
            <person name="Huang Y."/>
            <person name="Zhou Z."/>
        </authorList>
    </citation>
    <scope>NUCLEOTIDE SEQUENCE [LARGE SCALE GENOMIC DNA]</scope>
    <source>
        <strain evidence="2 3">ZH6</strain>
    </source>
</reference>